<evidence type="ECO:0000256" key="1">
    <source>
        <dbReference type="SAM" id="MobiDB-lite"/>
    </source>
</evidence>
<reference evidence="2 3" key="1">
    <citation type="submission" date="2019-08" db="EMBL/GenBank/DDBJ databases">
        <title>Paraburkholderia sp. DCY113.</title>
        <authorList>
            <person name="Kang J."/>
        </authorList>
    </citation>
    <scope>NUCLEOTIDE SEQUENCE [LARGE SCALE GENOMIC DNA]</scope>
    <source>
        <strain evidence="2 3">DCY113</strain>
    </source>
</reference>
<dbReference type="EMBL" id="VTUZ01000004">
    <property type="protein sequence ID" value="KAA1013650.1"/>
    <property type="molecule type" value="Genomic_DNA"/>
</dbReference>
<name>A0A5B0HF25_9BURK</name>
<evidence type="ECO:0000313" key="2">
    <source>
        <dbReference type="EMBL" id="KAA1013650.1"/>
    </source>
</evidence>
<dbReference type="AlphaFoldDB" id="A0A5B0HF25"/>
<feature type="region of interest" description="Disordered" evidence="1">
    <location>
        <begin position="38"/>
        <end position="60"/>
    </location>
</feature>
<protein>
    <submittedName>
        <fullName evidence="2">Uncharacterized protein</fullName>
    </submittedName>
</protein>
<keyword evidence="3" id="KW-1185">Reference proteome</keyword>
<comment type="caution">
    <text evidence="2">The sequence shown here is derived from an EMBL/GenBank/DDBJ whole genome shotgun (WGS) entry which is preliminary data.</text>
</comment>
<gene>
    <name evidence="2" type="ORF">FVF58_07865</name>
</gene>
<dbReference type="RefSeq" id="WP_149669333.1">
    <property type="nucleotide sequence ID" value="NZ_VTUZ01000004.1"/>
</dbReference>
<accession>A0A5B0HF25</accession>
<evidence type="ECO:0000313" key="3">
    <source>
        <dbReference type="Proteomes" id="UP000325273"/>
    </source>
</evidence>
<sequence>MLDQAKRKMKREEFRRVADMPTFGDYLLERCSTIVRRSPRPATSARSMENTDAAARRVLS</sequence>
<organism evidence="2 3">
    <name type="scientific">Paraburkholderia panacisoli</name>
    <dbReference type="NCBI Taxonomy" id="2603818"/>
    <lineage>
        <taxon>Bacteria</taxon>
        <taxon>Pseudomonadati</taxon>
        <taxon>Pseudomonadota</taxon>
        <taxon>Betaproteobacteria</taxon>
        <taxon>Burkholderiales</taxon>
        <taxon>Burkholderiaceae</taxon>
        <taxon>Paraburkholderia</taxon>
    </lineage>
</organism>
<dbReference type="Proteomes" id="UP000325273">
    <property type="component" value="Unassembled WGS sequence"/>
</dbReference>
<proteinExistence type="predicted"/>